<proteinExistence type="predicted"/>
<accession>A0A0D2ZPG1</accession>
<dbReference type="EnsemblPlants" id="Bo00285s490.1">
    <property type="protein sequence ID" value="Bo00285s490.1"/>
    <property type="gene ID" value="Bo00285s490"/>
</dbReference>
<reference evidence="3" key="2">
    <citation type="submission" date="2015-06" db="UniProtKB">
        <authorList>
            <consortium name="EnsemblPlants"/>
        </authorList>
    </citation>
    <scope>IDENTIFICATION</scope>
</reference>
<organism evidence="3 4">
    <name type="scientific">Brassica oleracea var. oleracea</name>
    <dbReference type="NCBI Taxonomy" id="109376"/>
    <lineage>
        <taxon>Eukaryota</taxon>
        <taxon>Viridiplantae</taxon>
        <taxon>Streptophyta</taxon>
        <taxon>Embryophyta</taxon>
        <taxon>Tracheophyta</taxon>
        <taxon>Spermatophyta</taxon>
        <taxon>Magnoliopsida</taxon>
        <taxon>eudicotyledons</taxon>
        <taxon>Gunneridae</taxon>
        <taxon>Pentapetalae</taxon>
        <taxon>rosids</taxon>
        <taxon>malvids</taxon>
        <taxon>Brassicales</taxon>
        <taxon>Brassicaceae</taxon>
        <taxon>Brassiceae</taxon>
        <taxon>Brassica</taxon>
    </lineage>
</organism>
<keyword evidence="2" id="KW-1133">Transmembrane helix</keyword>
<keyword evidence="2" id="KW-0812">Transmembrane</keyword>
<name>A0A0D2ZPG1_BRAOL</name>
<feature type="region of interest" description="Disordered" evidence="1">
    <location>
        <begin position="1"/>
        <end position="22"/>
    </location>
</feature>
<reference evidence="3" key="1">
    <citation type="journal article" date="2014" name="Genome Biol.">
        <title>Transcriptome and methylome profiling reveals relics of genome dominance in the mesopolyploid Brassica oleracea.</title>
        <authorList>
            <person name="Parkin I.A."/>
            <person name="Koh C."/>
            <person name="Tang H."/>
            <person name="Robinson S.J."/>
            <person name="Kagale S."/>
            <person name="Clarke W.E."/>
            <person name="Town C.D."/>
            <person name="Nixon J."/>
            <person name="Krishnakumar V."/>
            <person name="Bidwell S.L."/>
            <person name="Denoeud F."/>
            <person name="Belcram H."/>
            <person name="Links M.G."/>
            <person name="Just J."/>
            <person name="Clarke C."/>
            <person name="Bender T."/>
            <person name="Huebert T."/>
            <person name="Mason A.S."/>
            <person name="Pires J.C."/>
            <person name="Barker G."/>
            <person name="Moore J."/>
            <person name="Walley P.G."/>
            <person name="Manoli S."/>
            <person name="Batley J."/>
            <person name="Edwards D."/>
            <person name="Nelson M.N."/>
            <person name="Wang X."/>
            <person name="Paterson A.H."/>
            <person name="King G."/>
            <person name="Bancroft I."/>
            <person name="Chalhoub B."/>
            <person name="Sharpe A.G."/>
        </authorList>
    </citation>
    <scope>NUCLEOTIDE SEQUENCE [LARGE SCALE GENOMIC DNA]</scope>
    <source>
        <strain evidence="3">cv. TO1000</strain>
    </source>
</reference>
<evidence type="ECO:0000313" key="4">
    <source>
        <dbReference type="Proteomes" id="UP000032141"/>
    </source>
</evidence>
<feature type="transmembrane region" description="Helical" evidence="2">
    <location>
        <begin position="133"/>
        <end position="151"/>
    </location>
</feature>
<dbReference type="HOGENOM" id="CLU_074681_0_1_1"/>
<dbReference type="Gramene" id="Bo00285s490.1">
    <property type="protein sequence ID" value="Bo00285s490.1"/>
    <property type="gene ID" value="Bo00285s490"/>
</dbReference>
<evidence type="ECO:0000313" key="3">
    <source>
        <dbReference type="EnsemblPlants" id="Bo00285s490.1"/>
    </source>
</evidence>
<dbReference type="AlphaFoldDB" id="A0A0D2ZPG1"/>
<evidence type="ECO:0000256" key="2">
    <source>
        <dbReference type="SAM" id="Phobius"/>
    </source>
</evidence>
<dbReference type="PANTHER" id="PTHR33248">
    <property type="entry name" value="ZINC ION-BINDING PROTEIN"/>
    <property type="match status" value="1"/>
</dbReference>
<protein>
    <submittedName>
        <fullName evidence="3">Uncharacterized protein</fullName>
    </submittedName>
</protein>
<keyword evidence="2" id="KW-0472">Membrane</keyword>
<keyword evidence="4" id="KW-1185">Reference proteome</keyword>
<sequence>MGLDYSYSQPSQSDTFGGHTVSSGYDETADLIRRDQEEIRDNIADSHSRNHPGRLYYTCANVDDGDCHVWKWWDVAVMEEMKARDLHTLELAQKVDSLTLMGDYVTEQKVAKLEEMVSKLSNKNPVFTNRFEMVVAFMVVVLVVMGMMVMFK</sequence>
<evidence type="ECO:0000256" key="1">
    <source>
        <dbReference type="SAM" id="MobiDB-lite"/>
    </source>
</evidence>
<dbReference type="Proteomes" id="UP000032141">
    <property type="component" value="Unassembled WGS sequence"/>
</dbReference>